<accession>W4VJJ0</accession>
<evidence type="ECO:0000256" key="10">
    <source>
        <dbReference type="RuleBase" id="RU362075"/>
    </source>
</evidence>
<reference evidence="12 13" key="1">
    <citation type="journal article" date="2014" name="Genome Announc.">
        <title>Draft Genome Sequence of the Boron-Tolerant and Moderately Halotolerant Bacterium Gracilibacillus boraciitolerans JCM 21714T.</title>
        <authorList>
            <person name="Ahmed I."/>
            <person name="Oshima K."/>
            <person name="Suda W."/>
            <person name="Kitamura K."/>
            <person name="Iida T."/>
            <person name="Ohmori Y."/>
            <person name="Fujiwara T."/>
            <person name="Hattori M."/>
            <person name="Ohkuma M."/>
        </authorList>
    </citation>
    <scope>NUCLEOTIDE SEQUENCE [LARGE SCALE GENOMIC DNA]</scope>
    <source>
        <strain evidence="12 13">JCM 21714</strain>
    </source>
</reference>
<dbReference type="SUPFAM" id="SSF51905">
    <property type="entry name" value="FAD/NAD(P)-binding domain"/>
    <property type="match status" value="1"/>
</dbReference>
<dbReference type="AlphaFoldDB" id="W4VJJ0"/>
<name>W4VJJ0_9BACI</name>
<dbReference type="STRING" id="1298598.JCM21714_1937"/>
<comment type="catalytic activity">
    <reaction evidence="9">
        <text>all-trans-4,4'-diaponeurosporene + 2 AH2 + 2 O2 = 4,4'-diaponeurosporenal + 2 A + 3 H2O</text>
        <dbReference type="Rhea" id="RHEA:56104"/>
        <dbReference type="ChEBI" id="CHEBI:13193"/>
        <dbReference type="ChEBI" id="CHEBI:15377"/>
        <dbReference type="ChEBI" id="CHEBI:15379"/>
        <dbReference type="ChEBI" id="CHEBI:17499"/>
        <dbReference type="ChEBI" id="CHEBI:62743"/>
        <dbReference type="ChEBI" id="CHEBI:79065"/>
    </reaction>
</comment>
<dbReference type="NCBIfam" id="TIGR02734">
    <property type="entry name" value="crtI_fam"/>
    <property type="match status" value="1"/>
</dbReference>
<dbReference type="InterPro" id="IPR036188">
    <property type="entry name" value="FAD/NAD-bd_sf"/>
</dbReference>
<evidence type="ECO:0000256" key="8">
    <source>
        <dbReference type="ARBA" id="ARBA00042619"/>
    </source>
</evidence>
<proteinExistence type="inferred from homology"/>
<comment type="caution">
    <text evidence="12">The sequence shown here is derived from an EMBL/GenBank/DDBJ whole genome shotgun (WGS) entry which is preliminary data.</text>
</comment>
<dbReference type="PANTHER" id="PTHR43734">
    <property type="entry name" value="PHYTOENE DESATURASE"/>
    <property type="match status" value="1"/>
</dbReference>
<dbReference type="Proteomes" id="UP000019102">
    <property type="component" value="Unassembled WGS sequence"/>
</dbReference>
<dbReference type="GO" id="GO:0016117">
    <property type="term" value="P:carotenoid biosynthetic process"/>
    <property type="evidence" value="ECO:0007669"/>
    <property type="project" value="UniProtKB-KW"/>
</dbReference>
<dbReference type="PANTHER" id="PTHR43734:SF7">
    <property type="entry name" value="4,4'-DIAPONEUROSPORENE OXYGENASE"/>
    <property type="match status" value="1"/>
</dbReference>
<evidence type="ECO:0000256" key="6">
    <source>
        <dbReference type="ARBA" id="ARBA00039159"/>
    </source>
</evidence>
<evidence type="ECO:0000313" key="12">
    <source>
        <dbReference type="EMBL" id="GAE92914.1"/>
    </source>
</evidence>
<dbReference type="InterPro" id="IPR002937">
    <property type="entry name" value="Amino_oxidase"/>
</dbReference>
<keyword evidence="2 10" id="KW-0125">Carotenoid biosynthesis</keyword>
<keyword evidence="3 10" id="KW-0560">Oxidoreductase</keyword>
<gene>
    <name evidence="12" type="ORF">JCM21714_1937</name>
</gene>
<evidence type="ECO:0000256" key="5">
    <source>
        <dbReference type="ARBA" id="ARBA00038194"/>
    </source>
</evidence>
<keyword evidence="13" id="KW-1185">Reference proteome</keyword>
<comment type="cofactor">
    <cofactor evidence="1">
        <name>FAD</name>
        <dbReference type="ChEBI" id="CHEBI:57692"/>
    </cofactor>
</comment>
<evidence type="ECO:0000256" key="7">
    <source>
        <dbReference type="ARBA" id="ARBA00041900"/>
    </source>
</evidence>
<evidence type="ECO:0000256" key="4">
    <source>
        <dbReference type="ARBA" id="ARBA00037901"/>
    </source>
</evidence>
<sequence length="334" mass="38258">MSKRKSVLIIGGGLGGLSAAISLAQSGYEVSLYEKNNHIGGKLNRLEQDGFGFDLGPSILTMPEIFERLFRASGKKMKDYVPMVKLEHQWRSFFPDGKRIDLYQNLDDMLEKNSSLNKRDMRQYQRLLKYSKNLYEMTENIYFQHGVDNTKEIMKYTGMIGALKNFDLFSTVHQAIDKRISNKSFQDMLSYFIKYVGSSPYDAPAVLNMMIYMQHSQGVWYVPGGMHLLGEGLVKLAEEVGVKFYTGKKIVQLHKKHGKIIGALLEDGRELKADYYISNMEVIPLYEQLLDEDQHYVKKLKDKFEPASSGLVMHLGVKGSYPQLAHHNFSLRKI</sequence>
<dbReference type="InterPro" id="IPR014105">
    <property type="entry name" value="Carotenoid/retinoid_OxRdtase"/>
</dbReference>
<evidence type="ECO:0000256" key="3">
    <source>
        <dbReference type="ARBA" id="ARBA00023002"/>
    </source>
</evidence>
<comment type="similarity">
    <text evidence="5">Belongs to the carotenoid/retinoid oxidoreductase family. CrtP subfamily.</text>
</comment>
<comment type="pathway">
    <text evidence="4">Carotenoid biosynthesis; staphyloxanthin biosynthesis; staphyloxanthin from farnesyl diphosphate: step 3/5.</text>
</comment>
<organism evidence="12 13">
    <name type="scientific">Gracilibacillus boraciitolerans JCM 21714</name>
    <dbReference type="NCBI Taxonomy" id="1298598"/>
    <lineage>
        <taxon>Bacteria</taxon>
        <taxon>Bacillati</taxon>
        <taxon>Bacillota</taxon>
        <taxon>Bacilli</taxon>
        <taxon>Bacillales</taxon>
        <taxon>Bacillaceae</taxon>
        <taxon>Gracilibacillus</taxon>
    </lineage>
</organism>
<evidence type="ECO:0000313" key="13">
    <source>
        <dbReference type="Proteomes" id="UP000019102"/>
    </source>
</evidence>
<dbReference type="GO" id="GO:0016491">
    <property type="term" value="F:oxidoreductase activity"/>
    <property type="evidence" value="ECO:0007669"/>
    <property type="project" value="UniProtKB-KW"/>
</dbReference>
<evidence type="ECO:0000259" key="11">
    <source>
        <dbReference type="Pfam" id="PF01593"/>
    </source>
</evidence>
<dbReference type="EMBL" id="BAVS01000008">
    <property type="protein sequence ID" value="GAE92914.1"/>
    <property type="molecule type" value="Genomic_DNA"/>
</dbReference>
<dbReference type="Gene3D" id="3.50.50.60">
    <property type="entry name" value="FAD/NAD(P)-binding domain"/>
    <property type="match status" value="2"/>
</dbReference>
<evidence type="ECO:0000256" key="1">
    <source>
        <dbReference type="ARBA" id="ARBA00001974"/>
    </source>
</evidence>
<evidence type="ECO:0000256" key="2">
    <source>
        <dbReference type="ARBA" id="ARBA00022746"/>
    </source>
</evidence>
<evidence type="ECO:0000256" key="9">
    <source>
        <dbReference type="ARBA" id="ARBA00048532"/>
    </source>
</evidence>
<dbReference type="eggNOG" id="COG1233">
    <property type="taxonomic scope" value="Bacteria"/>
</dbReference>
<protein>
    <recommendedName>
        <fullName evidence="6">4,4'-diaponeurosporene oxygenase</fullName>
    </recommendedName>
    <alternativeName>
        <fullName evidence="7">4,4'-diaponeurosporene oxidase</fullName>
    </alternativeName>
    <alternativeName>
        <fullName evidence="8">Carotenoid oxidase</fullName>
    </alternativeName>
</protein>
<dbReference type="Pfam" id="PF01593">
    <property type="entry name" value="Amino_oxidase"/>
    <property type="match status" value="1"/>
</dbReference>
<feature type="domain" description="Amine oxidase" evidence="11">
    <location>
        <begin position="14"/>
        <end position="290"/>
    </location>
</feature>